<evidence type="ECO:0000313" key="8">
    <source>
        <dbReference type="RefSeq" id="XP_048135315.1"/>
    </source>
</evidence>
<sequence length="819" mass="92179">MKALDDEKLKVIGVYGPGGVGKTTLLEEVEKKLRKEGRPFHMIAKAKVSQTSDLKKIQDDIAYAFSLNLKDEPSEEGRRDLLFRKIQSDPTKNVLIILDDLWDKLDLKAVGIPLGDESRGCKLLLSSRFKDVLEQKMRADRTFRLEGLNDGEAFRLFEKTVGNKLQDEEELKPIADEVVKKLAGLPLLIISVASTLKYSNVSAWRNALIKIDESNIGTIVKLSYDHLKSEDAKSLFLLCGLIGGTIRVEILLVLGMGLGLFEGFKKTMLGARDRLSTTLDELRSACLLLNGGDDEENVTIHDLYSEVVISTPFRGQNSLIMNNNSWLEEKLEKCWAICLTDVGSDRLVELMRHGFPDLKILMLSQPKDGRGRPAHRHVGDCCRLDFTIMKELRVLYLRSMHIPTLPSTIKILENLRSLYLHRCNVEDVAILGKLKALQILSFAGSEISKLPKEIGELTSLRSLNLSECYMLRIIEPGALKGLINLEELYMKGSFDRWMGKDEISLEPCNARLAELKNLTKLTALEISIRDPTTLLEAGDLPFGNLIRFWFKIGHFAHWTEYKGLRTMRLNLEGCGSILSKEWVQRTLHKTQYLYLEGLRESMENAQALCSAHELCTQGFPQLKRLVIRNSPSIEYIASSSGGIPLIAFPSLESLFLFDLINLEKICHGPVAPECLSKLKAVTISSCNRLKYLWRLPHTQRFVQLEKIELWGCESMRAIVVDDARADIVGDDIVELPNLRRLKLSYLRRMTSFCIGAGIALEGAPIQVSLPSLEELNINSMGSFKRIWHDELPKGSFCILATLSLIYIALSYSTSSLPQS</sequence>
<dbReference type="GeneID" id="115733249"/>
<dbReference type="RefSeq" id="XP_048135315.1">
    <property type="nucleotide sequence ID" value="XM_048279358.1"/>
</dbReference>
<dbReference type="Pfam" id="PF23598">
    <property type="entry name" value="LRR_14"/>
    <property type="match status" value="1"/>
</dbReference>
<dbReference type="InterPro" id="IPR055414">
    <property type="entry name" value="LRR_R13L4/SHOC2-like"/>
</dbReference>
<dbReference type="InterPro" id="IPR042197">
    <property type="entry name" value="Apaf_helical"/>
</dbReference>
<dbReference type="SMART" id="SM00382">
    <property type="entry name" value="AAA"/>
    <property type="match status" value="1"/>
</dbReference>
<dbReference type="PANTHER" id="PTHR33463">
    <property type="entry name" value="NB-ARC DOMAIN-CONTAINING PROTEIN-RELATED"/>
    <property type="match status" value="1"/>
</dbReference>
<evidence type="ECO:0000256" key="1">
    <source>
        <dbReference type="ARBA" id="ARBA00008894"/>
    </source>
</evidence>
<dbReference type="Proteomes" id="UP000827889">
    <property type="component" value="Chromosome 5"/>
</dbReference>
<keyword evidence="5" id="KW-0067">ATP-binding</keyword>
<evidence type="ECO:0000259" key="6">
    <source>
        <dbReference type="SMART" id="SM00382"/>
    </source>
</evidence>
<dbReference type="InterPro" id="IPR002182">
    <property type="entry name" value="NB-ARC"/>
</dbReference>
<gene>
    <name evidence="8" type="primary">LOC115733249</name>
</gene>
<dbReference type="InterPro" id="IPR050905">
    <property type="entry name" value="Plant_NBS-LRR"/>
</dbReference>
<keyword evidence="4" id="KW-0611">Plant defense</keyword>
<organism evidence="7 8">
    <name type="scientific">Rhodamnia argentea</name>
    <dbReference type="NCBI Taxonomy" id="178133"/>
    <lineage>
        <taxon>Eukaryota</taxon>
        <taxon>Viridiplantae</taxon>
        <taxon>Streptophyta</taxon>
        <taxon>Embryophyta</taxon>
        <taxon>Tracheophyta</taxon>
        <taxon>Spermatophyta</taxon>
        <taxon>Magnoliopsida</taxon>
        <taxon>eudicotyledons</taxon>
        <taxon>Gunneridae</taxon>
        <taxon>Pentapetalae</taxon>
        <taxon>rosids</taxon>
        <taxon>malvids</taxon>
        <taxon>Myrtales</taxon>
        <taxon>Myrtaceae</taxon>
        <taxon>Myrtoideae</taxon>
        <taxon>Myrteae</taxon>
        <taxon>Australasian group</taxon>
        <taxon>Rhodamnia</taxon>
    </lineage>
</organism>
<evidence type="ECO:0000256" key="4">
    <source>
        <dbReference type="ARBA" id="ARBA00022821"/>
    </source>
</evidence>
<feature type="domain" description="AAA+ ATPase" evidence="6">
    <location>
        <begin position="8"/>
        <end position="149"/>
    </location>
</feature>
<dbReference type="PANTHER" id="PTHR33463:SF203">
    <property type="entry name" value="AAA+ ATPASE DOMAIN-CONTAINING PROTEIN"/>
    <property type="match status" value="1"/>
</dbReference>
<reference evidence="8" key="1">
    <citation type="submission" date="2025-08" db="UniProtKB">
        <authorList>
            <consortium name="RefSeq"/>
        </authorList>
    </citation>
    <scope>IDENTIFICATION</scope>
    <source>
        <tissue evidence="8">Leaf</tissue>
    </source>
</reference>
<keyword evidence="3" id="KW-0547">Nucleotide-binding</keyword>
<dbReference type="Pfam" id="PF00931">
    <property type="entry name" value="NB-ARC"/>
    <property type="match status" value="1"/>
</dbReference>
<dbReference type="Gene3D" id="3.80.10.10">
    <property type="entry name" value="Ribonuclease Inhibitor"/>
    <property type="match status" value="1"/>
</dbReference>
<comment type="similarity">
    <text evidence="1">Belongs to the disease resistance NB-LRR family.</text>
</comment>
<evidence type="ECO:0000313" key="7">
    <source>
        <dbReference type="Proteomes" id="UP000827889"/>
    </source>
</evidence>
<keyword evidence="2" id="KW-0677">Repeat</keyword>
<proteinExistence type="inferred from homology"/>
<name>A0ABM3HFE2_9MYRT</name>
<dbReference type="Gene3D" id="3.40.50.300">
    <property type="entry name" value="P-loop containing nucleotide triphosphate hydrolases"/>
    <property type="match status" value="1"/>
</dbReference>
<keyword evidence="7" id="KW-1185">Reference proteome</keyword>
<dbReference type="InterPro" id="IPR027417">
    <property type="entry name" value="P-loop_NTPase"/>
</dbReference>
<evidence type="ECO:0000256" key="5">
    <source>
        <dbReference type="ARBA" id="ARBA00022840"/>
    </source>
</evidence>
<evidence type="ECO:0000256" key="2">
    <source>
        <dbReference type="ARBA" id="ARBA00022737"/>
    </source>
</evidence>
<dbReference type="InterPro" id="IPR003593">
    <property type="entry name" value="AAA+_ATPase"/>
</dbReference>
<evidence type="ECO:0000256" key="3">
    <source>
        <dbReference type="ARBA" id="ARBA00022741"/>
    </source>
</evidence>
<dbReference type="InterPro" id="IPR032675">
    <property type="entry name" value="LRR_dom_sf"/>
</dbReference>
<protein>
    <submittedName>
        <fullName evidence="8">Probable disease resistance protein At4g27220</fullName>
    </submittedName>
</protein>
<dbReference type="SUPFAM" id="SSF52540">
    <property type="entry name" value="P-loop containing nucleoside triphosphate hydrolases"/>
    <property type="match status" value="1"/>
</dbReference>
<accession>A0ABM3HFE2</accession>
<dbReference type="PRINTS" id="PR00364">
    <property type="entry name" value="DISEASERSIST"/>
</dbReference>
<dbReference type="Gene3D" id="1.10.8.430">
    <property type="entry name" value="Helical domain of apoptotic protease-activating factors"/>
    <property type="match status" value="1"/>
</dbReference>
<dbReference type="SUPFAM" id="SSF52058">
    <property type="entry name" value="L domain-like"/>
    <property type="match status" value="1"/>
</dbReference>